<evidence type="ECO:0000313" key="1">
    <source>
        <dbReference type="EMBL" id="OMP01298.1"/>
    </source>
</evidence>
<protein>
    <submittedName>
        <fullName evidence="1">Uncharacterized protein</fullName>
    </submittedName>
</protein>
<comment type="caution">
    <text evidence="1">The sequence shown here is derived from an EMBL/GenBank/DDBJ whole genome shotgun (WGS) entry which is preliminary data.</text>
</comment>
<gene>
    <name evidence="1" type="ORF">COLO4_12011</name>
</gene>
<keyword evidence="2" id="KW-1185">Reference proteome</keyword>
<organism evidence="1 2">
    <name type="scientific">Corchorus olitorius</name>
    <dbReference type="NCBI Taxonomy" id="93759"/>
    <lineage>
        <taxon>Eukaryota</taxon>
        <taxon>Viridiplantae</taxon>
        <taxon>Streptophyta</taxon>
        <taxon>Embryophyta</taxon>
        <taxon>Tracheophyta</taxon>
        <taxon>Spermatophyta</taxon>
        <taxon>Magnoliopsida</taxon>
        <taxon>eudicotyledons</taxon>
        <taxon>Gunneridae</taxon>
        <taxon>Pentapetalae</taxon>
        <taxon>rosids</taxon>
        <taxon>malvids</taxon>
        <taxon>Malvales</taxon>
        <taxon>Malvaceae</taxon>
        <taxon>Grewioideae</taxon>
        <taxon>Apeibeae</taxon>
        <taxon>Corchorus</taxon>
    </lineage>
</organism>
<dbReference type="AlphaFoldDB" id="A0A1R3K2T7"/>
<dbReference type="Proteomes" id="UP000187203">
    <property type="component" value="Unassembled WGS sequence"/>
</dbReference>
<name>A0A1R3K2T7_9ROSI</name>
<proteinExistence type="predicted"/>
<reference evidence="2" key="1">
    <citation type="submission" date="2013-09" db="EMBL/GenBank/DDBJ databases">
        <title>Corchorus olitorius genome sequencing.</title>
        <authorList>
            <person name="Alam M."/>
            <person name="Haque M.S."/>
            <person name="Islam M.S."/>
            <person name="Emdad E.M."/>
            <person name="Islam M.M."/>
            <person name="Ahmed B."/>
            <person name="Halim A."/>
            <person name="Hossen Q.M.M."/>
            <person name="Hossain M.Z."/>
            <person name="Ahmed R."/>
            <person name="Khan M.M."/>
            <person name="Islam R."/>
            <person name="Rashid M.M."/>
            <person name="Khan S.A."/>
            <person name="Rahman M.S."/>
            <person name="Alam M."/>
            <person name="Yahiya A.S."/>
            <person name="Khan M.S."/>
            <person name="Azam M.S."/>
            <person name="Haque T."/>
            <person name="Lashkar M.Z.H."/>
            <person name="Akhand A.I."/>
            <person name="Morshed G."/>
            <person name="Roy S."/>
            <person name="Uddin K.S."/>
            <person name="Rabeya T."/>
            <person name="Hossain A.S."/>
            <person name="Chowdhury A."/>
            <person name="Snigdha A.R."/>
            <person name="Mortoza M.S."/>
            <person name="Matin S.A."/>
            <person name="Hoque S.M.E."/>
            <person name="Islam M.K."/>
            <person name="Roy D.K."/>
            <person name="Haider R."/>
            <person name="Moosa M.M."/>
            <person name="Elias S.M."/>
            <person name="Hasan A.M."/>
            <person name="Jahan S."/>
            <person name="Shafiuddin M."/>
            <person name="Mahmood N."/>
            <person name="Shommy N.S."/>
        </authorList>
    </citation>
    <scope>NUCLEOTIDE SEQUENCE [LARGE SCALE GENOMIC DNA]</scope>
    <source>
        <strain evidence="2">cv. O-4</strain>
    </source>
</reference>
<evidence type="ECO:0000313" key="2">
    <source>
        <dbReference type="Proteomes" id="UP000187203"/>
    </source>
</evidence>
<dbReference type="EMBL" id="AWUE01014793">
    <property type="protein sequence ID" value="OMP01298.1"/>
    <property type="molecule type" value="Genomic_DNA"/>
</dbReference>
<accession>A0A1R3K2T7</accession>
<sequence>MKDQVRGRNSQESRGLTLKRGVLHPYILLALALGTRHQKQCPKMQSQEELRMRSYNCEEEMNAEAGIEELSTQVFQLSGFTTPTRGVQHANVARGSNERTAEVEDAEEQIHPFQATLPCEVLPNIIVLSWLLALELYKEPIPIEQKFLVNLNIILKS</sequence>